<reference evidence="5 6" key="1">
    <citation type="submission" date="2024-11" db="EMBL/GenBank/DDBJ databases">
        <title>Adaptive evolution of stress response genes in parasites aligns with host niche diversity.</title>
        <authorList>
            <person name="Hahn C."/>
            <person name="Resl P."/>
        </authorList>
    </citation>
    <scope>NUCLEOTIDE SEQUENCE [LARGE SCALE GENOMIC DNA]</scope>
    <source>
        <strain evidence="5">EGGRZ-B1_66</strain>
        <tissue evidence="5">Body</tissue>
    </source>
</reference>
<dbReference type="Gene3D" id="3.30.470.160">
    <property type="entry name" value="Inositol polyphosphate kinase"/>
    <property type="match status" value="2"/>
</dbReference>
<dbReference type="SUPFAM" id="SSF56104">
    <property type="entry name" value="SAICAR synthase-like"/>
    <property type="match status" value="1"/>
</dbReference>
<proteinExistence type="inferred from homology"/>
<name>A0ABD2PSS2_9PLAT</name>
<dbReference type="PANTHER" id="PTHR12400">
    <property type="entry name" value="INOSITOL POLYPHOSPHATE KINASE"/>
    <property type="match status" value="1"/>
</dbReference>
<evidence type="ECO:0000256" key="3">
    <source>
        <dbReference type="ARBA" id="ARBA00022777"/>
    </source>
</evidence>
<evidence type="ECO:0000256" key="4">
    <source>
        <dbReference type="RuleBase" id="RU363090"/>
    </source>
</evidence>
<dbReference type="AlphaFoldDB" id="A0ABD2PSS2"/>
<dbReference type="InterPro" id="IPR005522">
    <property type="entry name" value="IPK"/>
</dbReference>
<keyword evidence="3 4" id="KW-0418">Kinase</keyword>
<comment type="caution">
    <text evidence="5">The sequence shown here is derived from an EMBL/GenBank/DDBJ whole genome shotgun (WGS) entry which is preliminary data.</text>
</comment>
<accession>A0ABD2PSS2</accession>
<protein>
    <recommendedName>
        <fullName evidence="4">Kinase</fullName>
        <ecNumber evidence="4">2.7.-.-</ecNumber>
    </recommendedName>
</protein>
<keyword evidence="2 4" id="KW-0808">Transferase</keyword>
<sequence>MVHILSDQDDCNVVMENLMSRYNNPSAMDIKMGNRSFLLKSEDKDSVSEKTYYESVLKLGSFLLTAEEQELKSLSKSRFMQIRDSLCSTSNLCFRISGYRCIGCSFLFIHDSSSTDHHSNIWLIDFGKVRRISPENRVGKQHSRLWEGQGQDDGFLLGVDNLIRMLEQLLCQSVDVKDLVQGRASFPEFQIYFQLAPDFKTEYVKPTIHHGNLFYPVNIAEYQVTEREFNLTVQTTFNTSVNFNNGYRGYAYKEHRYATVQFGEMTIVSSLYIRPYNQARRPTLVWIQRSLDGISFTDVELVFIKYSSDPEIIHGYAKLSVSSAMRAMGLRLSEYEPNASFSFRIYGFKPARVDADAYDPCDERLKNRNWEQRDILIVSESLIFYCDQSKSSLGKPYLVPHCFRL</sequence>
<dbReference type="GO" id="GO:0016301">
    <property type="term" value="F:kinase activity"/>
    <property type="evidence" value="ECO:0007669"/>
    <property type="project" value="UniProtKB-KW"/>
</dbReference>
<feature type="non-terminal residue" evidence="5">
    <location>
        <position position="405"/>
    </location>
</feature>
<dbReference type="EMBL" id="JBJKFK010003537">
    <property type="protein sequence ID" value="KAL3309792.1"/>
    <property type="molecule type" value="Genomic_DNA"/>
</dbReference>
<evidence type="ECO:0000256" key="1">
    <source>
        <dbReference type="ARBA" id="ARBA00007374"/>
    </source>
</evidence>
<dbReference type="PANTHER" id="PTHR12400:SF21">
    <property type="entry name" value="KINASE"/>
    <property type="match status" value="1"/>
</dbReference>
<dbReference type="EC" id="2.7.-.-" evidence="4"/>
<dbReference type="Proteomes" id="UP001626550">
    <property type="component" value="Unassembled WGS sequence"/>
</dbReference>
<evidence type="ECO:0000313" key="5">
    <source>
        <dbReference type="EMBL" id="KAL3309792.1"/>
    </source>
</evidence>
<evidence type="ECO:0000256" key="2">
    <source>
        <dbReference type="ARBA" id="ARBA00022679"/>
    </source>
</evidence>
<gene>
    <name evidence="5" type="ORF">Ciccas_011656</name>
</gene>
<dbReference type="InterPro" id="IPR038286">
    <property type="entry name" value="IPK_sf"/>
</dbReference>
<organism evidence="5 6">
    <name type="scientific">Cichlidogyrus casuarinus</name>
    <dbReference type="NCBI Taxonomy" id="1844966"/>
    <lineage>
        <taxon>Eukaryota</taxon>
        <taxon>Metazoa</taxon>
        <taxon>Spiralia</taxon>
        <taxon>Lophotrochozoa</taxon>
        <taxon>Platyhelminthes</taxon>
        <taxon>Monogenea</taxon>
        <taxon>Monopisthocotylea</taxon>
        <taxon>Dactylogyridea</taxon>
        <taxon>Ancyrocephalidae</taxon>
        <taxon>Cichlidogyrus</taxon>
    </lineage>
</organism>
<keyword evidence="6" id="KW-1185">Reference proteome</keyword>
<comment type="similarity">
    <text evidence="1 4">Belongs to the inositol phosphokinase (IPK) family.</text>
</comment>
<evidence type="ECO:0000313" key="6">
    <source>
        <dbReference type="Proteomes" id="UP001626550"/>
    </source>
</evidence>
<dbReference type="Pfam" id="PF03770">
    <property type="entry name" value="IPK"/>
    <property type="match status" value="1"/>
</dbReference>